<gene>
    <name evidence="5" type="ORF">GJR97_15825</name>
</gene>
<dbReference type="GO" id="GO:0030246">
    <property type="term" value="F:carbohydrate binding"/>
    <property type="evidence" value="ECO:0007669"/>
    <property type="project" value="TreeGrafter"/>
</dbReference>
<dbReference type="Proteomes" id="UP000476511">
    <property type="component" value="Unassembled WGS sequence"/>
</dbReference>
<evidence type="ECO:0000313" key="6">
    <source>
        <dbReference type="Proteomes" id="UP000476511"/>
    </source>
</evidence>
<evidence type="ECO:0000313" key="5">
    <source>
        <dbReference type="EMBL" id="MRX45183.1"/>
    </source>
</evidence>
<dbReference type="EMBL" id="WKJD01000021">
    <property type="protein sequence ID" value="MRX45183.1"/>
    <property type="molecule type" value="Genomic_DNA"/>
</dbReference>
<dbReference type="InterPro" id="IPR050555">
    <property type="entry name" value="Bact_Solute-Bind_Prot2"/>
</dbReference>
<keyword evidence="3" id="KW-0732">Signal</keyword>
<dbReference type="InterPro" id="IPR025997">
    <property type="entry name" value="SBP_2_dom"/>
</dbReference>
<dbReference type="AlphaFoldDB" id="A0A6L5R585"/>
<dbReference type="GO" id="GO:0030288">
    <property type="term" value="C:outer membrane-bounded periplasmic space"/>
    <property type="evidence" value="ECO:0007669"/>
    <property type="project" value="TreeGrafter"/>
</dbReference>
<comment type="subcellular location">
    <subcellularLocation>
        <location evidence="1">Cell envelope</location>
    </subcellularLocation>
</comment>
<dbReference type="PANTHER" id="PTHR30036">
    <property type="entry name" value="D-XYLOSE-BINDING PERIPLASMIC PROTEIN"/>
    <property type="match status" value="1"/>
</dbReference>
<name>A0A6L5R585_9MICO</name>
<proteinExistence type="inferred from homology"/>
<dbReference type="Gene3D" id="3.40.50.2300">
    <property type="match status" value="2"/>
</dbReference>
<feature type="signal peptide" evidence="3">
    <location>
        <begin position="1"/>
        <end position="32"/>
    </location>
</feature>
<dbReference type="SUPFAM" id="SSF53822">
    <property type="entry name" value="Periplasmic binding protein-like I"/>
    <property type="match status" value="1"/>
</dbReference>
<dbReference type="RefSeq" id="WP_154347753.1">
    <property type="nucleotide sequence ID" value="NZ_WKJD01000021.1"/>
</dbReference>
<evidence type="ECO:0000259" key="4">
    <source>
        <dbReference type="Pfam" id="PF13407"/>
    </source>
</evidence>
<protein>
    <submittedName>
        <fullName evidence="5">Substrate-binding domain-containing protein</fullName>
    </submittedName>
</protein>
<dbReference type="InterPro" id="IPR028082">
    <property type="entry name" value="Peripla_BP_I"/>
</dbReference>
<dbReference type="PROSITE" id="PS51257">
    <property type="entry name" value="PROKAR_LIPOPROTEIN"/>
    <property type="match status" value="1"/>
</dbReference>
<comment type="similarity">
    <text evidence="2">Belongs to the bacterial solute-binding protein 2 family.</text>
</comment>
<sequence length="354" mass="35719">MKSSLLNVRAGRPSRRLLISSALVSAAVVALAGCSAGGEGTASSDSSSGDTAGGGEGISIVVMGGATDDPFWSTVKRGGEAAAKAVEAAGGSVTFLAMPNYDNFNADAAKLVSNIESLNPSAAVIPDWAPDAQNENISIITGKGIPVFLYNTGIDQVEAVGAQGYIGSDDYTSGKLAGETFAAEGAKHVVCVNTLPGTTNADARCRGVQEGAEPGGAEYEELALPTSQFGDPSAVAQAIKGAIIQDPTIDAIFTPGQSDTNAAASGIDQAGATGKVFLGGQNFDTESLDRIKNGTQLFAIDQQGYSQGYYGVSAAFQLAAYGIQLAVDPLLTGPALIDASNVETAEAGVKLGVR</sequence>
<keyword evidence="6" id="KW-1185">Reference proteome</keyword>
<reference evidence="5 6" key="1">
    <citation type="submission" date="2019-11" db="EMBL/GenBank/DDBJ databases">
        <title>Agromyces kandeliae sp. nov., isolated from mangrove soil.</title>
        <authorList>
            <person name="Wang R."/>
        </authorList>
    </citation>
    <scope>NUCLEOTIDE SEQUENCE [LARGE SCALE GENOMIC DNA]</scope>
    <source>
        <strain evidence="5 6">Q22</strain>
    </source>
</reference>
<evidence type="ECO:0000256" key="1">
    <source>
        <dbReference type="ARBA" id="ARBA00004196"/>
    </source>
</evidence>
<feature type="chain" id="PRO_5026711785" evidence="3">
    <location>
        <begin position="33"/>
        <end position="354"/>
    </location>
</feature>
<comment type="caution">
    <text evidence="5">The sequence shown here is derived from an EMBL/GenBank/DDBJ whole genome shotgun (WGS) entry which is preliminary data.</text>
</comment>
<feature type="domain" description="Periplasmic binding protein" evidence="4">
    <location>
        <begin position="60"/>
        <end position="320"/>
    </location>
</feature>
<accession>A0A6L5R585</accession>
<evidence type="ECO:0000256" key="2">
    <source>
        <dbReference type="ARBA" id="ARBA00007639"/>
    </source>
</evidence>
<evidence type="ECO:0000256" key="3">
    <source>
        <dbReference type="SAM" id="SignalP"/>
    </source>
</evidence>
<dbReference type="PANTHER" id="PTHR30036:SF7">
    <property type="entry name" value="ABC TRANSPORTER PERIPLASMIC-BINDING PROTEIN YPHF"/>
    <property type="match status" value="1"/>
</dbReference>
<dbReference type="Pfam" id="PF13407">
    <property type="entry name" value="Peripla_BP_4"/>
    <property type="match status" value="1"/>
</dbReference>
<organism evidence="5 6">
    <name type="scientific">Agromyces kandeliae</name>
    <dbReference type="NCBI Taxonomy" id="2666141"/>
    <lineage>
        <taxon>Bacteria</taxon>
        <taxon>Bacillati</taxon>
        <taxon>Actinomycetota</taxon>
        <taxon>Actinomycetes</taxon>
        <taxon>Micrococcales</taxon>
        <taxon>Microbacteriaceae</taxon>
        <taxon>Agromyces</taxon>
    </lineage>
</organism>